<dbReference type="InterPro" id="IPR050237">
    <property type="entry name" value="ATP-dep_AMP-bd_enzyme"/>
</dbReference>
<evidence type="ECO:0000259" key="2">
    <source>
        <dbReference type="Pfam" id="PF13193"/>
    </source>
</evidence>
<name>A0A9D1UH77_9FIRM</name>
<dbReference type="Proteomes" id="UP000824205">
    <property type="component" value="Unassembled WGS sequence"/>
</dbReference>
<gene>
    <name evidence="3" type="ORF">IAA48_07360</name>
</gene>
<dbReference type="Gene3D" id="3.30.300.30">
    <property type="match status" value="1"/>
</dbReference>
<evidence type="ECO:0000313" key="3">
    <source>
        <dbReference type="EMBL" id="HIW86295.1"/>
    </source>
</evidence>
<dbReference type="Gene3D" id="3.40.50.12780">
    <property type="entry name" value="N-terminal domain of ligase-like"/>
    <property type="match status" value="1"/>
</dbReference>
<dbReference type="InterPro" id="IPR020845">
    <property type="entry name" value="AMP-binding_CS"/>
</dbReference>
<dbReference type="AlphaFoldDB" id="A0A9D1UH77"/>
<dbReference type="PANTHER" id="PTHR43767">
    <property type="entry name" value="LONG-CHAIN-FATTY-ACID--COA LIGASE"/>
    <property type="match status" value="1"/>
</dbReference>
<protein>
    <submittedName>
        <fullName evidence="3">Acyl--CoA ligase</fullName>
    </submittedName>
</protein>
<keyword evidence="3" id="KW-0436">Ligase</keyword>
<proteinExistence type="predicted"/>
<comment type="caution">
    <text evidence="3">The sequence shown here is derived from an EMBL/GenBank/DDBJ whole genome shotgun (WGS) entry which is preliminary data.</text>
</comment>
<dbReference type="PROSITE" id="PS00455">
    <property type="entry name" value="AMP_BINDING"/>
    <property type="match status" value="1"/>
</dbReference>
<dbReference type="EMBL" id="DXGE01000032">
    <property type="protein sequence ID" value="HIW86295.1"/>
    <property type="molecule type" value="Genomic_DNA"/>
</dbReference>
<dbReference type="SUPFAM" id="SSF56801">
    <property type="entry name" value="Acetyl-CoA synthetase-like"/>
    <property type="match status" value="1"/>
</dbReference>
<accession>A0A9D1UH77</accession>
<dbReference type="Pfam" id="PF13193">
    <property type="entry name" value="AMP-binding_C"/>
    <property type="match status" value="1"/>
</dbReference>
<organism evidence="3 4">
    <name type="scientific">Candidatus Eubacterium faecipullorum</name>
    <dbReference type="NCBI Taxonomy" id="2838571"/>
    <lineage>
        <taxon>Bacteria</taxon>
        <taxon>Bacillati</taxon>
        <taxon>Bacillota</taxon>
        <taxon>Clostridia</taxon>
        <taxon>Eubacteriales</taxon>
        <taxon>Eubacteriaceae</taxon>
        <taxon>Eubacterium</taxon>
    </lineage>
</organism>
<reference evidence="3" key="2">
    <citation type="submission" date="2021-04" db="EMBL/GenBank/DDBJ databases">
        <authorList>
            <person name="Gilroy R."/>
        </authorList>
    </citation>
    <scope>NUCLEOTIDE SEQUENCE</scope>
    <source>
        <strain evidence="3">421</strain>
    </source>
</reference>
<evidence type="ECO:0000313" key="4">
    <source>
        <dbReference type="Proteomes" id="UP000824205"/>
    </source>
</evidence>
<feature type="domain" description="AMP-binding enzyme C-terminal" evidence="2">
    <location>
        <begin position="473"/>
        <end position="551"/>
    </location>
</feature>
<sequence>MEYTSKYNVRTTMYQQFENSAKQRGDNPCLYYYNNTLSWNETSELVDRCAAALAANGVKKGDRVIICLPNMPQCIAAIYAVNKLGAIASMLHPLSVKSEADYAIKLVGAKFAFCFDVSEKAFKDNPDVTVVKCKTAYYFPKTPYGFMANLVYKKKIKGKTAPATNVKKLIDWADFLKEGDEYIRENGIPETQTDYAATAAVMMTGGTTGNPKGVMLSSENINNLSYELVDVVTTVLDMQIDQDKDGMLTALPVFHGFGFALCMHVSMCVGMAQSLWPQFDAKMCSQAIKKYHLNYIFGVPDFFEKVYKAGYLKGIDMSNMKLIGSGGDVVPYTLTEKMDRLLKDNGAKCHFVTGYGLTECVTVCTFTDPLREAPQGCIGIPTYNIEVMTVKPGTTEEVKGEDGELCVYGPTLMQGYWNDPEETAKMLVQHEDGRVWLHTGDMCFIDEKGDIYYRQRLKRVYKISGYLVYPSFIEETYRSMAEIYDCCVIGKEDGGKTMLKLFVVKNKKFAKDDEEALTAKIKHFGEQNLSKWSIPREIVYIDELPRTKVGKVDFKVLN</sequence>
<reference evidence="3" key="1">
    <citation type="journal article" date="2021" name="PeerJ">
        <title>Extensive microbial diversity within the chicken gut microbiome revealed by metagenomics and culture.</title>
        <authorList>
            <person name="Gilroy R."/>
            <person name="Ravi A."/>
            <person name="Getino M."/>
            <person name="Pursley I."/>
            <person name="Horton D.L."/>
            <person name="Alikhan N.F."/>
            <person name="Baker D."/>
            <person name="Gharbi K."/>
            <person name="Hall N."/>
            <person name="Watson M."/>
            <person name="Adriaenssens E.M."/>
            <person name="Foster-Nyarko E."/>
            <person name="Jarju S."/>
            <person name="Secka A."/>
            <person name="Antonio M."/>
            <person name="Oren A."/>
            <person name="Chaudhuri R.R."/>
            <person name="La Ragione R."/>
            <person name="Hildebrand F."/>
            <person name="Pallen M.J."/>
        </authorList>
    </citation>
    <scope>NUCLEOTIDE SEQUENCE</scope>
    <source>
        <strain evidence="3">421</strain>
    </source>
</reference>
<dbReference type="PANTHER" id="PTHR43767:SF10">
    <property type="entry name" value="SURFACTIN SYNTHASE SUBUNIT 1"/>
    <property type="match status" value="1"/>
</dbReference>
<dbReference type="GO" id="GO:0016877">
    <property type="term" value="F:ligase activity, forming carbon-sulfur bonds"/>
    <property type="evidence" value="ECO:0007669"/>
    <property type="project" value="UniProtKB-ARBA"/>
</dbReference>
<evidence type="ECO:0000259" key="1">
    <source>
        <dbReference type="Pfam" id="PF00501"/>
    </source>
</evidence>
<dbReference type="InterPro" id="IPR000873">
    <property type="entry name" value="AMP-dep_synth/lig_dom"/>
</dbReference>
<dbReference type="InterPro" id="IPR025110">
    <property type="entry name" value="AMP-bd_C"/>
</dbReference>
<feature type="domain" description="AMP-dependent synthetase/ligase" evidence="1">
    <location>
        <begin position="17"/>
        <end position="417"/>
    </location>
</feature>
<dbReference type="Pfam" id="PF00501">
    <property type="entry name" value="AMP-binding"/>
    <property type="match status" value="1"/>
</dbReference>
<dbReference type="InterPro" id="IPR045851">
    <property type="entry name" value="AMP-bd_C_sf"/>
</dbReference>
<dbReference type="InterPro" id="IPR042099">
    <property type="entry name" value="ANL_N_sf"/>
</dbReference>